<evidence type="ECO:0000256" key="1">
    <source>
        <dbReference type="SAM" id="MobiDB-lite"/>
    </source>
</evidence>
<evidence type="ECO:0000313" key="3">
    <source>
        <dbReference type="Proteomes" id="UP000249066"/>
    </source>
</evidence>
<sequence length="352" mass="36999">MAGALAGVRIIEIAGIGPGPFAGMMLADHGAEVIRVERLAGGGEIAGGLEKDILARNRRFVALDLKSPEGVAGLRALAKEADGLIEGFRPGVMERLGLGPDVLLADNPRLVYGRMTGWGQEGPYAPLAGHDINYIALAGNLHGYGRAGEKPTPPINAVGDFGGGGMMMAFGILAGVISARTTGKGQVVDCAMIDGAALIHAMPWSFLAQGRWVDRRGVNLLDTGAPCYDVYETADGKYVSIGSLEPQFFALLKEKAGIGDDPDFAANFDPRGWAAQRPRLEALFRSKTRDEWCAIMEGTDICFAPVLSMAEAPAHPHNAARETFVEAGGVIQPAPAPRFSGTPAPSPRMAGR</sequence>
<feature type="region of interest" description="Disordered" evidence="1">
    <location>
        <begin position="332"/>
        <end position="352"/>
    </location>
</feature>
<reference evidence="2 3" key="1">
    <citation type="submission" date="2017-08" db="EMBL/GenBank/DDBJ databases">
        <title>Infants hospitalized years apart are colonized by the same room-sourced microbial strains.</title>
        <authorList>
            <person name="Brooks B."/>
            <person name="Olm M.R."/>
            <person name="Firek B.A."/>
            <person name="Baker R."/>
            <person name="Thomas B.C."/>
            <person name="Morowitz M.J."/>
            <person name="Banfield J.F."/>
        </authorList>
    </citation>
    <scope>NUCLEOTIDE SEQUENCE [LARGE SCALE GENOMIC DNA]</scope>
    <source>
        <strain evidence="2">S2_018_000_R2_101</strain>
    </source>
</reference>
<gene>
    <name evidence="2" type="ORF">DI623_04415</name>
</gene>
<dbReference type="InterPro" id="IPR050509">
    <property type="entry name" value="CoA-transferase_III"/>
</dbReference>
<dbReference type="InterPro" id="IPR023606">
    <property type="entry name" value="CoA-Trfase_III_dom_1_sf"/>
</dbReference>
<protein>
    <submittedName>
        <fullName evidence="2">Carnitine dehydratase</fullName>
    </submittedName>
</protein>
<dbReference type="Gene3D" id="3.40.50.10540">
    <property type="entry name" value="Crotonobetainyl-coa:carnitine coa-transferase, domain 1"/>
    <property type="match status" value="1"/>
</dbReference>
<dbReference type="GO" id="GO:0003824">
    <property type="term" value="F:catalytic activity"/>
    <property type="evidence" value="ECO:0007669"/>
    <property type="project" value="InterPro"/>
</dbReference>
<dbReference type="PANTHER" id="PTHR48228">
    <property type="entry name" value="SUCCINYL-COA--D-CITRAMALATE COA-TRANSFERASE"/>
    <property type="match status" value="1"/>
</dbReference>
<dbReference type="Pfam" id="PF02515">
    <property type="entry name" value="CoA_transf_3"/>
    <property type="match status" value="1"/>
</dbReference>
<dbReference type="SUPFAM" id="SSF89796">
    <property type="entry name" value="CoA-transferase family III (CaiB/BaiF)"/>
    <property type="match status" value="1"/>
</dbReference>
<dbReference type="PANTHER" id="PTHR48228:SF5">
    <property type="entry name" value="ALPHA-METHYLACYL-COA RACEMASE"/>
    <property type="match status" value="1"/>
</dbReference>
<proteinExistence type="predicted"/>
<dbReference type="EMBL" id="QFNN01000014">
    <property type="protein sequence ID" value="PZO91145.1"/>
    <property type="molecule type" value="Genomic_DNA"/>
</dbReference>
<name>A0A2W5C7F9_9SPHN</name>
<dbReference type="Proteomes" id="UP000249066">
    <property type="component" value="Unassembled WGS sequence"/>
</dbReference>
<dbReference type="AlphaFoldDB" id="A0A2W5C7F9"/>
<comment type="caution">
    <text evidence="2">The sequence shown here is derived from an EMBL/GenBank/DDBJ whole genome shotgun (WGS) entry which is preliminary data.</text>
</comment>
<organism evidence="2 3">
    <name type="scientific">Sphingomonas sanxanigenens</name>
    <dbReference type="NCBI Taxonomy" id="397260"/>
    <lineage>
        <taxon>Bacteria</taxon>
        <taxon>Pseudomonadati</taxon>
        <taxon>Pseudomonadota</taxon>
        <taxon>Alphaproteobacteria</taxon>
        <taxon>Sphingomonadales</taxon>
        <taxon>Sphingomonadaceae</taxon>
        <taxon>Sphingomonas</taxon>
    </lineage>
</organism>
<accession>A0A2W5C7F9</accession>
<evidence type="ECO:0000313" key="2">
    <source>
        <dbReference type="EMBL" id="PZO91145.1"/>
    </source>
</evidence>
<dbReference type="InterPro" id="IPR003673">
    <property type="entry name" value="CoA-Trfase_fam_III"/>
</dbReference>
<dbReference type="Gene3D" id="3.30.1540.10">
    <property type="entry name" value="formyl-coa transferase, domain 3"/>
    <property type="match status" value="1"/>
</dbReference>
<dbReference type="InterPro" id="IPR044855">
    <property type="entry name" value="CoA-Trfase_III_dom3_sf"/>
</dbReference>